<dbReference type="SUPFAM" id="SSF48576">
    <property type="entry name" value="Terpenoid synthases"/>
    <property type="match status" value="1"/>
</dbReference>
<proteinExistence type="inferred from homology"/>
<gene>
    <name evidence="7" type="ORF">MANAM107_22220</name>
</gene>
<dbReference type="InterPro" id="IPR008949">
    <property type="entry name" value="Isoprenoid_synthase_dom_sf"/>
</dbReference>
<dbReference type="InterPro" id="IPR000092">
    <property type="entry name" value="Polyprenyl_synt"/>
</dbReference>
<organism evidence="7 8">
    <name type="scientific">Actinomyces capricornis</name>
    <dbReference type="NCBI Taxonomy" id="2755559"/>
    <lineage>
        <taxon>Bacteria</taxon>
        <taxon>Bacillati</taxon>
        <taxon>Actinomycetota</taxon>
        <taxon>Actinomycetes</taxon>
        <taxon>Actinomycetales</taxon>
        <taxon>Actinomycetaceae</taxon>
        <taxon>Actinomyces</taxon>
    </lineage>
</organism>
<evidence type="ECO:0000256" key="1">
    <source>
        <dbReference type="ARBA" id="ARBA00001946"/>
    </source>
</evidence>
<keyword evidence="5" id="KW-0460">Magnesium</keyword>
<name>A0ABN6KAH7_9ACTO</name>
<dbReference type="InterPro" id="IPR033749">
    <property type="entry name" value="Polyprenyl_synt_CS"/>
</dbReference>
<dbReference type="PANTHER" id="PTHR12001:SF85">
    <property type="entry name" value="SHORT CHAIN ISOPRENYL DIPHOSPHATE SYNTHASE"/>
    <property type="match status" value="1"/>
</dbReference>
<dbReference type="Gene3D" id="1.10.600.10">
    <property type="entry name" value="Farnesyl Diphosphate Synthase"/>
    <property type="match status" value="1"/>
</dbReference>
<accession>A0ABN6KAH7</accession>
<evidence type="ECO:0000313" key="7">
    <source>
        <dbReference type="EMBL" id="BDA65388.1"/>
    </source>
</evidence>
<evidence type="ECO:0000256" key="2">
    <source>
        <dbReference type="ARBA" id="ARBA00006706"/>
    </source>
</evidence>
<protein>
    <submittedName>
        <fullName evidence="7">Polyprenyl synthetase</fullName>
    </submittedName>
</protein>
<sequence>MSDVSDMNSAQGSGLADALAALRTAVESRLIEVIEAHRRDWQDLGRAGAHMLDAAALALRGGKRMRAVLGGVGMSLPQGSPDPAARLAGPHSAHLGAALEFYQASALVHDDVMDGALTRRGLPAAHRAFASKHAEGGWRGRAEDFGVSGAILLGDLLLSLACQEMSALSAPQGPARQGSGREGFPHAGAALRARAAFDAMTAEVALGQFLDVRSEVTPLPLDQDPGRASARMHHDALAVIRHKSARYSVQHPLLIGALLAGMEPASRAAELLGAFGEEIGIAFQLRDDELGAFGDPRRTGKPAGDDLREGKRTVLLALTWGRTDDAGRALLGEVLANREAGQDQIGAVARMIEDCGARAAHEEAIATHRRAGERALEELRALAGGRGVEPAALEELAHLALRLTEREA</sequence>
<evidence type="ECO:0000256" key="3">
    <source>
        <dbReference type="ARBA" id="ARBA00022679"/>
    </source>
</evidence>
<dbReference type="PANTHER" id="PTHR12001">
    <property type="entry name" value="GERANYLGERANYL PYROPHOSPHATE SYNTHASE"/>
    <property type="match status" value="1"/>
</dbReference>
<evidence type="ECO:0000256" key="5">
    <source>
        <dbReference type="ARBA" id="ARBA00022842"/>
    </source>
</evidence>
<dbReference type="PROSITE" id="PS00723">
    <property type="entry name" value="POLYPRENYL_SYNTHASE_1"/>
    <property type="match status" value="1"/>
</dbReference>
<comment type="cofactor">
    <cofactor evidence="1">
        <name>Mg(2+)</name>
        <dbReference type="ChEBI" id="CHEBI:18420"/>
    </cofactor>
</comment>
<dbReference type="Proteomes" id="UP000824496">
    <property type="component" value="Chromosome"/>
</dbReference>
<keyword evidence="4" id="KW-0479">Metal-binding</keyword>
<dbReference type="Pfam" id="PF00348">
    <property type="entry name" value="polyprenyl_synt"/>
    <property type="match status" value="1"/>
</dbReference>
<keyword evidence="3 6" id="KW-0808">Transferase</keyword>
<evidence type="ECO:0000256" key="6">
    <source>
        <dbReference type="RuleBase" id="RU004466"/>
    </source>
</evidence>
<reference evidence="7 8" key="1">
    <citation type="submission" date="2021-08" db="EMBL/GenBank/DDBJ databases">
        <title>Whole genome sequence of novel Actinomyces species strain MAS-1.</title>
        <authorList>
            <person name="Saito M."/>
            <person name="Kuwahara N."/>
            <person name="Takizawa T."/>
            <person name="Gotouda H."/>
            <person name="Ochiai T."/>
        </authorList>
    </citation>
    <scope>NUCLEOTIDE SEQUENCE [LARGE SCALE GENOMIC DNA]</scope>
    <source>
        <strain evidence="7 8">MAS-1</strain>
    </source>
</reference>
<evidence type="ECO:0000313" key="8">
    <source>
        <dbReference type="Proteomes" id="UP000824496"/>
    </source>
</evidence>
<evidence type="ECO:0000256" key="4">
    <source>
        <dbReference type="ARBA" id="ARBA00022723"/>
    </source>
</evidence>
<keyword evidence="8" id="KW-1185">Reference proteome</keyword>
<dbReference type="SFLD" id="SFLDS00005">
    <property type="entry name" value="Isoprenoid_Synthase_Type_I"/>
    <property type="match status" value="1"/>
</dbReference>
<dbReference type="EMBL" id="AP025017">
    <property type="protein sequence ID" value="BDA65388.1"/>
    <property type="molecule type" value="Genomic_DNA"/>
</dbReference>
<dbReference type="RefSeq" id="WP_223908352.1">
    <property type="nucleotide sequence ID" value="NZ_AP025017.1"/>
</dbReference>
<comment type="similarity">
    <text evidence="2 6">Belongs to the FPP/GGPP synthase family.</text>
</comment>